<dbReference type="InterPro" id="IPR041118">
    <property type="entry name" value="Rx_N"/>
</dbReference>
<protein>
    <recommendedName>
        <fullName evidence="13">Disease resistance protein RGA3</fullName>
    </recommendedName>
</protein>
<keyword evidence="1" id="KW-0433">Leucine-rich repeat</keyword>
<keyword evidence="5" id="KW-0067">ATP-binding</keyword>
<name>A0A540LE38_MALBA</name>
<evidence type="ECO:0000256" key="2">
    <source>
        <dbReference type="ARBA" id="ARBA00022737"/>
    </source>
</evidence>
<dbReference type="Gene3D" id="3.40.50.300">
    <property type="entry name" value="P-loop containing nucleotide triphosphate hydrolases"/>
    <property type="match status" value="1"/>
</dbReference>
<dbReference type="SUPFAM" id="SSF52058">
    <property type="entry name" value="L domain-like"/>
    <property type="match status" value="1"/>
</dbReference>
<dbReference type="AlphaFoldDB" id="A0A540LE38"/>
<dbReference type="PANTHER" id="PTHR36766">
    <property type="entry name" value="PLANT BROAD-SPECTRUM MILDEW RESISTANCE PROTEIN RPW8"/>
    <property type="match status" value="1"/>
</dbReference>
<dbReference type="Gene3D" id="1.10.8.430">
    <property type="entry name" value="Helical domain of apoptotic protease-activating factors"/>
    <property type="match status" value="1"/>
</dbReference>
<dbReference type="InterPro" id="IPR056789">
    <property type="entry name" value="LRR_R13L1-DRL21"/>
</dbReference>
<dbReference type="FunFam" id="1.10.10.10:FF:000322">
    <property type="entry name" value="Probable disease resistance protein At1g63360"/>
    <property type="match status" value="1"/>
</dbReference>
<dbReference type="Pfam" id="PF00931">
    <property type="entry name" value="NB-ARC"/>
    <property type="match status" value="1"/>
</dbReference>
<feature type="domain" description="R13L1/DRL21-like LRR repeat region" evidence="10">
    <location>
        <begin position="684"/>
        <end position="811"/>
    </location>
</feature>
<proteinExistence type="predicted"/>
<evidence type="ECO:0000256" key="4">
    <source>
        <dbReference type="ARBA" id="ARBA00022821"/>
    </source>
</evidence>
<feature type="domain" description="Disease resistance protein winged helix" evidence="8">
    <location>
        <begin position="419"/>
        <end position="490"/>
    </location>
</feature>
<dbReference type="Gene3D" id="1.20.5.4130">
    <property type="match status" value="1"/>
</dbReference>
<dbReference type="SUPFAM" id="SSF52047">
    <property type="entry name" value="RNI-like"/>
    <property type="match status" value="1"/>
</dbReference>
<feature type="domain" description="NB-ARC" evidence="6">
    <location>
        <begin position="172"/>
        <end position="334"/>
    </location>
</feature>
<evidence type="ECO:0008006" key="13">
    <source>
        <dbReference type="Google" id="ProtNLM"/>
    </source>
</evidence>
<dbReference type="InterPro" id="IPR055414">
    <property type="entry name" value="LRR_R13L4/SHOC2-like"/>
</dbReference>
<dbReference type="InterPro" id="IPR002182">
    <property type="entry name" value="NB-ARC"/>
</dbReference>
<dbReference type="InterPro" id="IPR042197">
    <property type="entry name" value="Apaf_helical"/>
</dbReference>
<dbReference type="InterPro" id="IPR032675">
    <property type="entry name" value="LRR_dom_sf"/>
</dbReference>
<accession>A0A540LE38</accession>
<dbReference type="InterPro" id="IPR027417">
    <property type="entry name" value="P-loop_NTPase"/>
</dbReference>
<dbReference type="InterPro" id="IPR058922">
    <property type="entry name" value="WHD_DRP"/>
</dbReference>
<evidence type="ECO:0000259" key="9">
    <source>
        <dbReference type="Pfam" id="PF23598"/>
    </source>
</evidence>
<dbReference type="InterPro" id="IPR036388">
    <property type="entry name" value="WH-like_DNA-bd_sf"/>
</dbReference>
<dbReference type="Pfam" id="PF23598">
    <property type="entry name" value="LRR_14"/>
    <property type="match status" value="1"/>
</dbReference>
<evidence type="ECO:0000313" key="12">
    <source>
        <dbReference type="Proteomes" id="UP000315295"/>
    </source>
</evidence>
<dbReference type="Pfam" id="PF18052">
    <property type="entry name" value="Rx_N"/>
    <property type="match status" value="1"/>
</dbReference>
<evidence type="ECO:0000256" key="3">
    <source>
        <dbReference type="ARBA" id="ARBA00022741"/>
    </source>
</evidence>
<dbReference type="Pfam" id="PF25019">
    <property type="entry name" value="LRR_R13L1-DRL21"/>
    <property type="match status" value="1"/>
</dbReference>
<keyword evidence="12" id="KW-1185">Reference proteome</keyword>
<evidence type="ECO:0000256" key="1">
    <source>
        <dbReference type="ARBA" id="ARBA00022614"/>
    </source>
</evidence>
<organism evidence="11 12">
    <name type="scientific">Malus baccata</name>
    <name type="common">Siberian crab apple</name>
    <name type="synonym">Pyrus baccata</name>
    <dbReference type="NCBI Taxonomy" id="106549"/>
    <lineage>
        <taxon>Eukaryota</taxon>
        <taxon>Viridiplantae</taxon>
        <taxon>Streptophyta</taxon>
        <taxon>Embryophyta</taxon>
        <taxon>Tracheophyta</taxon>
        <taxon>Spermatophyta</taxon>
        <taxon>Magnoliopsida</taxon>
        <taxon>eudicotyledons</taxon>
        <taxon>Gunneridae</taxon>
        <taxon>Pentapetalae</taxon>
        <taxon>rosids</taxon>
        <taxon>fabids</taxon>
        <taxon>Rosales</taxon>
        <taxon>Rosaceae</taxon>
        <taxon>Amygdaloideae</taxon>
        <taxon>Maleae</taxon>
        <taxon>Malus</taxon>
    </lineage>
</organism>
<dbReference type="Gene3D" id="3.80.10.10">
    <property type="entry name" value="Ribonuclease Inhibitor"/>
    <property type="match status" value="2"/>
</dbReference>
<dbReference type="Proteomes" id="UP000315295">
    <property type="component" value="Unassembled WGS sequence"/>
</dbReference>
<dbReference type="SUPFAM" id="SSF52540">
    <property type="entry name" value="P-loop containing nucleoside triphosphate hydrolases"/>
    <property type="match status" value="1"/>
</dbReference>
<dbReference type="EMBL" id="VIEB01000628">
    <property type="protein sequence ID" value="TQD84619.1"/>
    <property type="molecule type" value="Genomic_DNA"/>
</dbReference>
<comment type="caution">
    <text evidence="11">The sequence shown here is derived from an EMBL/GenBank/DDBJ whole genome shotgun (WGS) entry which is preliminary data.</text>
</comment>
<reference evidence="11 12" key="1">
    <citation type="journal article" date="2019" name="G3 (Bethesda)">
        <title>Sequencing of a Wild Apple (Malus baccata) Genome Unravels the Differences Between Cultivated and Wild Apple Species Regarding Disease Resistance and Cold Tolerance.</title>
        <authorList>
            <person name="Chen X."/>
        </authorList>
    </citation>
    <scope>NUCLEOTIDE SEQUENCE [LARGE SCALE GENOMIC DNA]</scope>
    <source>
        <strain evidence="12">cv. Shandingzi</strain>
        <tissue evidence="11">Leaves</tissue>
    </source>
</reference>
<evidence type="ECO:0000259" key="7">
    <source>
        <dbReference type="Pfam" id="PF18052"/>
    </source>
</evidence>
<keyword evidence="2" id="KW-0677">Repeat</keyword>
<feature type="domain" description="Disease resistance N-terminal" evidence="7">
    <location>
        <begin position="13"/>
        <end position="97"/>
    </location>
</feature>
<evidence type="ECO:0000256" key="5">
    <source>
        <dbReference type="ARBA" id="ARBA00022840"/>
    </source>
</evidence>
<sequence length="1169" mass="131790">MAEGVLFNVAARIIGRLGSLAFQEIGLIWGVQDELHKLQEIVAGFQGVLLDAEQKQTNNEVKLWLQSVEDAVYEADDLLDELNTEAQQRQMMCGNTKMSKKVRLFFSSSNQLAFGLKMGHKIKDINKRLREVASRRAFPLEVNCEDTRFIIRERITHSFVPKENIIGRDEDKKSIIQLLLDPISTENVSTISIVGFGGLGKTALAQLIFNDEVIQNHFELKIWSCVSNVFELDILVKKILKVDKIDMDELQNDLRRKVDGKKYLIVLDDVWNENREKWLSLKYLLMGGGKGSRILITTRSETVAKISDTAKPYSLRGLNQEDSWSLFKEMAFKDGKEPDNSTIKAIGKEVARKCQGVPLAIRTIGGMLHTKYHETEWLNFKENKLSRINQEENEILPTLKLSYDVLPSHLKHCFAYCSLFPPDYEISVLMLIRLWVAQGFIKSSGENESLEDVAYGYFMELLCRSFFEKENDKFGIIRSCKMHDLMNELAVSVSGVGSAVVDLNQKKFHEKLRHVSFNFDVDRSKWEVPTSLLNAKKIRTFLLCQEYRSGFVYNSFSATIISNFKSLRMLSLKELGIQNLPNCFKKLKHLRYLDLSYNYGIERLPDWIVVLSNLETLDLSGCQSLVELPRDIKKMINLRHLLLECCGGLTRMPRGLGELNGLRTLNRFVLSENNSLLRDSAAGLGELGRLKELRGELQIIKLRHEKDVMSESNVGTPLKEKQHLHSLTLHWKYGEDVNAIDEKDITMSMEVLQPHSNLKMLSVSFYKGVRFASWFSSLINLVDLRLWGCHRCQHLPPLDHFPSLKMLELGGFEKLEYISDNTSSSNSMSDEMMTSLEQLDIFNCPVLKGWWRAHTHNNASSSSSTENLSLPSFPSLSQLTISDCPNLTSMPLYPNVEGIKLNGCSSKVLHSLFVRGASDITHDVGVNVSASSSSPHLSKLTHLSLINIEDLECLTSQGMGNVPSLQSLWIEDCPNLALLPYHGMGSNLTSFRELIVMNGSNLTSMLEGIANLTSLQKLTIGKYSDLTLPPEVVVNLPSLQSLKIASVPNLVSLPEEISNLTSLQHLTIEDCSNLTLLPEVVVNLPSLQSLTIAYVPNLVSLPEEISNLTSLQHLAIQSCPNLASLPEGIHRLPNLNRLQIGACPMLMERCEKEKGEDWPKIAHIPSISF</sequence>
<dbReference type="Pfam" id="PF23559">
    <property type="entry name" value="WHD_DRP"/>
    <property type="match status" value="1"/>
</dbReference>
<keyword evidence="4" id="KW-0611">Plant defense</keyword>
<evidence type="ECO:0000259" key="6">
    <source>
        <dbReference type="Pfam" id="PF00931"/>
    </source>
</evidence>
<dbReference type="PANTHER" id="PTHR36766:SF38">
    <property type="entry name" value="DISEASE RESISTANCE PROTEIN RGA3"/>
    <property type="match status" value="1"/>
</dbReference>
<feature type="domain" description="Disease resistance R13L4/SHOC-2-like LRR" evidence="9">
    <location>
        <begin position="1033"/>
        <end position="1152"/>
    </location>
</feature>
<dbReference type="GO" id="GO:0043531">
    <property type="term" value="F:ADP binding"/>
    <property type="evidence" value="ECO:0007669"/>
    <property type="project" value="InterPro"/>
</dbReference>
<dbReference type="Pfam" id="PF13855">
    <property type="entry name" value="LRR_8"/>
    <property type="match status" value="1"/>
</dbReference>
<dbReference type="GO" id="GO:0051707">
    <property type="term" value="P:response to other organism"/>
    <property type="evidence" value="ECO:0007669"/>
    <property type="project" value="UniProtKB-ARBA"/>
</dbReference>
<dbReference type="Gene3D" id="1.10.10.10">
    <property type="entry name" value="Winged helix-like DNA-binding domain superfamily/Winged helix DNA-binding domain"/>
    <property type="match status" value="1"/>
</dbReference>
<keyword evidence="3" id="KW-0547">Nucleotide-binding</keyword>
<evidence type="ECO:0000313" key="11">
    <source>
        <dbReference type="EMBL" id="TQD84619.1"/>
    </source>
</evidence>
<evidence type="ECO:0000259" key="10">
    <source>
        <dbReference type="Pfam" id="PF25019"/>
    </source>
</evidence>
<gene>
    <name evidence="11" type="ORF">C1H46_029821</name>
</gene>
<dbReference type="InterPro" id="IPR001611">
    <property type="entry name" value="Leu-rich_rpt"/>
</dbReference>
<dbReference type="GO" id="GO:0005524">
    <property type="term" value="F:ATP binding"/>
    <property type="evidence" value="ECO:0007669"/>
    <property type="project" value="UniProtKB-KW"/>
</dbReference>
<dbReference type="PRINTS" id="PR00364">
    <property type="entry name" value="DISEASERSIST"/>
</dbReference>
<dbReference type="GO" id="GO:0006952">
    <property type="term" value="P:defense response"/>
    <property type="evidence" value="ECO:0007669"/>
    <property type="project" value="UniProtKB-KW"/>
</dbReference>
<evidence type="ECO:0000259" key="8">
    <source>
        <dbReference type="Pfam" id="PF23559"/>
    </source>
</evidence>